<sequence>MNQQLDGKVALVTGATGGIGAEIVRRLAGCGARVVLGCNRSVDAAERLAAELPGEGHLAAPAPVTDSPALGALAERIRAEAGRLDILVNCAGTTRFVPHGDLDALDDALIDQILAVNVRGTIAATRAMRPLLERTGEGLVVNISSIAARTAMGSNIAYCASKAAVDNLTLSLARALAPRIRVVSVSPGLVDTEFVKGLDAEWRDAQARMTPLGRLGMPGEVADAVVAAATVLRFTTGAVIPVDGGRPLA</sequence>
<protein>
    <submittedName>
        <fullName evidence="4">SDR family oxidoreductase</fullName>
    </submittedName>
</protein>
<proteinExistence type="inferred from homology"/>
<dbReference type="PANTHER" id="PTHR43639:SF1">
    <property type="entry name" value="SHORT-CHAIN DEHYDROGENASE_REDUCTASE FAMILY PROTEIN"/>
    <property type="match status" value="1"/>
</dbReference>
<keyword evidence="5" id="KW-1185">Reference proteome</keyword>
<gene>
    <name evidence="4" type="ORF">D3218_17470</name>
</gene>
<dbReference type="InterPro" id="IPR020904">
    <property type="entry name" value="Sc_DH/Rdtase_CS"/>
</dbReference>
<dbReference type="FunFam" id="3.40.50.720:FF:000084">
    <property type="entry name" value="Short-chain dehydrogenase reductase"/>
    <property type="match status" value="1"/>
</dbReference>
<dbReference type="InterPro" id="IPR036291">
    <property type="entry name" value="NAD(P)-bd_dom_sf"/>
</dbReference>
<keyword evidence="2" id="KW-0560">Oxidoreductase</keyword>
<reference evidence="5" key="1">
    <citation type="submission" date="2018-09" db="EMBL/GenBank/DDBJ databases">
        <authorList>
            <person name="Tuo L."/>
        </authorList>
    </citation>
    <scope>NUCLEOTIDE SEQUENCE [LARGE SCALE GENOMIC DNA]</scope>
    <source>
        <strain evidence="5">M2BS4Y-1</strain>
    </source>
</reference>
<accession>A0A3A1WH67</accession>
<dbReference type="Proteomes" id="UP000265750">
    <property type="component" value="Unassembled WGS sequence"/>
</dbReference>
<comment type="similarity">
    <text evidence="1">Belongs to the short-chain dehydrogenases/reductases (SDR) family.</text>
</comment>
<dbReference type="PRINTS" id="PR00080">
    <property type="entry name" value="SDRFAMILY"/>
</dbReference>
<evidence type="ECO:0000313" key="5">
    <source>
        <dbReference type="Proteomes" id="UP000265750"/>
    </source>
</evidence>
<comment type="caution">
    <text evidence="4">The sequence shown here is derived from an EMBL/GenBank/DDBJ whole genome shotgun (WGS) entry which is preliminary data.</text>
</comment>
<evidence type="ECO:0000256" key="1">
    <source>
        <dbReference type="ARBA" id="ARBA00006484"/>
    </source>
</evidence>
<dbReference type="PANTHER" id="PTHR43639">
    <property type="entry name" value="OXIDOREDUCTASE, SHORT-CHAIN DEHYDROGENASE/REDUCTASE FAMILY (AFU_ORTHOLOGUE AFUA_5G02870)"/>
    <property type="match status" value="1"/>
</dbReference>
<evidence type="ECO:0000259" key="3">
    <source>
        <dbReference type="SMART" id="SM00822"/>
    </source>
</evidence>
<dbReference type="PRINTS" id="PR00081">
    <property type="entry name" value="GDHRDH"/>
</dbReference>
<dbReference type="GO" id="GO:0016491">
    <property type="term" value="F:oxidoreductase activity"/>
    <property type="evidence" value="ECO:0007669"/>
    <property type="project" value="UniProtKB-KW"/>
</dbReference>
<organism evidence="4 5">
    <name type="scientific">Aureimonas flava</name>
    <dbReference type="NCBI Taxonomy" id="2320271"/>
    <lineage>
        <taxon>Bacteria</taxon>
        <taxon>Pseudomonadati</taxon>
        <taxon>Pseudomonadota</taxon>
        <taxon>Alphaproteobacteria</taxon>
        <taxon>Hyphomicrobiales</taxon>
        <taxon>Aurantimonadaceae</taxon>
        <taxon>Aureimonas</taxon>
    </lineage>
</organism>
<name>A0A3A1WH67_9HYPH</name>
<dbReference type="InterPro" id="IPR002347">
    <property type="entry name" value="SDR_fam"/>
</dbReference>
<dbReference type="SMART" id="SM00822">
    <property type="entry name" value="PKS_KR"/>
    <property type="match status" value="1"/>
</dbReference>
<dbReference type="PROSITE" id="PS00061">
    <property type="entry name" value="ADH_SHORT"/>
    <property type="match status" value="1"/>
</dbReference>
<dbReference type="SUPFAM" id="SSF51735">
    <property type="entry name" value="NAD(P)-binding Rossmann-fold domains"/>
    <property type="match status" value="1"/>
</dbReference>
<dbReference type="RefSeq" id="WP_119541366.1">
    <property type="nucleotide sequence ID" value="NZ_QYRN01000011.1"/>
</dbReference>
<evidence type="ECO:0000256" key="2">
    <source>
        <dbReference type="ARBA" id="ARBA00023002"/>
    </source>
</evidence>
<dbReference type="CDD" id="cd05233">
    <property type="entry name" value="SDR_c"/>
    <property type="match status" value="1"/>
</dbReference>
<evidence type="ECO:0000313" key="4">
    <source>
        <dbReference type="EMBL" id="RIX98174.1"/>
    </source>
</evidence>
<dbReference type="Gene3D" id="3.40.50.720">
    <property type="entry name" value="NAD(P)-binding Rossmann-like Domain"/>
    <property type="match status" value="1"/>
</dbReference>
<dbReference type="AlphaFoldDB" id="A0A3A1WH67"/>
<dbReference type="InterPro" id="IPR057326">
    <property type="entry name" value="KR_dom"/>
</dbReference>
<feature type="domain" description="Ketoreductase" evidence="3">
    <location>
        <begin position="8"/>
        <end position="193"/>
    </location>
</feature>
<dbReference type="OrthoDB" id="198783at2"/>
<dbReference type="EMBL" id="QYRN01000011">
    <property type="protein sequence ID" value="RIX98174.1"/>
    <property type="molecule type" value="Genomic_DNA"/>
</dbReference>
<dbReference type="Pfam" id="PF13561">
    <property type="entry name" value="adh_short_C2"/>
    <property type="match status" value="1"/>
</dbReference>